<keyword evidence="14" id="KW-1185">Reference proteome</keyword>
<dbReference type="Gene3D" id="1.20.58.70">
    <property type="match status" value="1"/>
</dbReference>
<keyword evidence="8" id="KW-0175">Coiled coil</keyword>
<keyword evidence="3" id="KW-0813">Transport</keyword>
<evidence type="ECO:0000256" key="3">
    <source>
        <dbReference type="ARBA" id="ARBA00022448"/>
    </source>
</evidence>
<dbReference type="CDD" id="cd15845">
    <property type="entry name" value="SNARE_syntaxin16"/>
    <property type="match status" value="1"/>
</dbReference>
<evidence type="ECO:0000256" key="9">
    <source>
        <dbReference type="ARBA" id="ARBA00023136"/>
    </source>
</evidence>
<name>A0A2P6TCV3_CHLSO</name>
<keyword evidence="6 11" id="KW-1133">Transmembrane helix</keyword>
<gene>
    <name evidence="13" type="ORF">C2E21_9005</name>
</gene>
<dbReference type="InterPro" id="IPR006012">
    <property type="entry name" value="Syntaxin/epimorphin_CS"/>
</dbReference>
<dbReference type="GO" id="GO:0000139">
    <property type="term" value="C:Golgi membrane"/>
    <property type="evidence" value="ECO:0007669"/>
    <property type="project" value="UniProtKB-SubCell"/>
</dbReference>
<evidence type="ECO:0000256" key="2">
    <source>
        <dbReference type="ARBA" id="ARBA00009063"/>
    </source>
</evidence>
<evidence type="ECO:0000259" key="12">
    <source>
        <dbReference type="PROSITE" id="PS50192"/>
    </source>
</evidence>
<dbReference type="GO" id="GO:0031201">
    <property type="term" value="C:SNARE complex"/>
    <property type="evidence" value="ECO:0007669"/>
    <property type="project" value="TreeGrafter"/>
</dbReference>
<dbReference type="PROSITE" id="PS50192">
    <property type="entry name" value="T_SNARE"/>
    <property type="match status" value="1"/>
</dbReference>
<dbReference type="EMBL" id="LHPG02000023">
    <property type="protein sequence ID" value="PRW20471.1"/>
    <property type="molecule type" value="Genomic_DNA"/>
</dbReference>
<dbReference type="GO" id="GO:0006906">
    <property type="term" value="P:vesicle fusion"/>
    <property type="evidence" value="ECO:0007669"/>
    <property type="project" value="TreeGrafter"/>
</dbReference>
<reference evidence="13 14" key="1">
    <citation type="journal article" date="2018" name="Plant J.">
        <title>Genome sequences of Chlorella sorokiniana UTEX 1602 and Micractinium conductrix SAG 241.80: implications to maltose excretion by a green alga.</title>
        <authorList>
            <person name="Arriola M.B."/>
            <person name="Velmurugan N."/>
            <person name="Zhang Y."/>
            <person name="Plunkett M.H."/>
            <person name="Hondzo H."/>
            <person name="Barney B.M."/>
        </authorList>
    </citation>
    <scope>NUCLEOTIDE SEQUENCE [LARGE SCALE GENOMIC DNA]</scope>
    <source>
        <strain evidence="14">UTEX 1602</strain>
    </source>
</reference>
<evidence type="ECO:0000256" key="6">
    <source>
        <dbReference type="ARBA" id="ARBA00022989"/>
    </source>
</evidence>
<comment type="similarity">
    <text evidence="2">Belongs to the syntaxin family.</text>
</comment>
<dbReference type="InterPro" id="IPR000727">
    <property type="entry name" value="T_SNARE_dom"/>
</dbReference>
<evidence type="ECO:0000256" key="1">
    <source>
        <dbReference type="ARBA" id="ARBA00004409"/>
    </source>
</evidence>
<evidence type="ECO:0000256" key="8">
    <source>
        <dbReference type="ARBA" id="ARBA00023054"/>
    </source>
</evidence>
<dbReference type="GO" id="GO:0000149">
    <property type="term" value="F:SNARE binding"/>
    <property type="evidence" value="ECO:0007669"/>
    <property type="project" value="TreeGrafter"/>
</dbReference>
<proteinExistence type="inferred from homology"/>
<dbReference type="InterPro" id="IPR045242">
    <property type="entry name" value="Syntaxin"/>
</dbReference>
<sequence length="351" mass="38533">MALRAKPGGYGGVVEVEARGGTASTSGAAAPLGTTRNRTELFLKYRRQARGSSRPLTPPGAGAAESSLETARLMASALGGGLDSAEAGVAGIMAAMPPQYVEFKEQIRLEMLNIKQRMGELRGMHGRATLSRFDDTNEDELQVEVLTQQITKMFRKCEARLQQFGGEPSASAADDKVKRNVQRTLAVELQRLSIQFRKQQKAYLNRLRSKDGGGAGGGGSSFDLLGDGQQGRQQQDDYDPGFSDMQALKVDNLTSLIDERDREVQNIVSSINELAQIMKDLSVLVIDQGTILDRIDYNMEQTSMKVEEGVRQLEKAEKKQKQSRMVLCIMLLLCAVVVMLLLVVFKAIFLR</sequence>
<evidence type="ECO:0000256" key="11">
    <source>
        <dbReference type="SAM" id="Phobius"/>
    </source>
</evidence>
<accession>A0A2P6TCV3</accession>
<evidence type="ECO:0000256" key="7">
    <source>
        <dbReference type="ARBA" id="ARBA00023034"/>
    </source>
</evidence>
<keyword evidence="9 11" id="KW-0472">Membrane</keyword>
<evidence type="ECO:0000256" key="10">
    <source>
        <dbReference type="SAM" id="MobiDB-lite"/>
    </source>
</evidence>
<keyword evidence="4 11" id="KW-0812">Transmembrane</keyword>
<dbReference type="PROSITE" id="PS00914">
    <property type="entry name" value="SYNTAXIN"/>
    <property type="match status" value="1"/>
</dbReference>
<dbReference type="GO" id="GO:0006886">
    <property type="term" value="P:intracellular protein transport"/>
    <property type="evidence" value="ECO:0007669"/>
    <property type="project" value="InterPro"/>
</dbReference>
<dbReference type="AlphaFoldDB" id="A0A2P6TCV3"/>
<dbReference type="PANTHER" id="PTHR19957:SF83">
    <property type="entry name" value="SYNTAXIN-16"/>
    <property type="match status" value="1"/>
</dbReference>
<comment type="caution">
    <text evidence="13">The sequence shown here is derived from an EMBL/GenBank/DDBJ whole genome shotgun (WGS) entry which is preliminary data.</text>
</comment>
<evidence type="ECO:0000256" key="5">
    <source>
        <dbReference type="ARBA" id="ARBA00022927"/>
    </source>
</evidence>
<evidence type="ECO:0000313" key="13">
    <source>
        <dbReference type="EMBL" id="PRW20471.1"/>
    </source>
</evidence>
<organism evidence="13 14">
    <name type="scientific">Chlorella sorokiniana</name>
    <name type="common">Freshwater green alga</name>
    <dbReference type="NCBI Taxonomy" id="3076"/>
    <lineage>
        <taxon>Eukaryota</taxon>
        <taxon>Viridiplantae</taxon>
        <taxon>Chlorophyta</taxon>
        <taxon>core chlorophytes</taxon>
        <taxon>Trebouxiophyceae</taxon>
        <taxon>Chlorellales</taxon>
        <taxon>Chlorellaceae</taxon>
        <taxon>Chlorella clade</taxon>
        <taxon>Chlorella</taxon>
    </lineage>
</organism>
<feature type="compositionally biased region" description="Low complexity" evidence="10">
    <location>
        <begin position="221"/>
        <end position="233"/>
    </location>
</feature>
<dbReference type="GO" id="GO:0048278">
    <property type="term" value="P:vesicle docking"/>
    <property type="evidence" value="ECO:0007669"/>
    <property type="project" value="TreeGrafter"/>
</dbReference>
<evidence type="ECO:0000313" key="14">
    <source>
        <dbReference type="Proteomes" id="UP000239899"/>
    </source>
</evidence>
<evidence type="ECO:0000256" key="4">
    <source>
        <dbReference type="ARBA" id="ARBA00022692"/>
    </source>
</evidence>
<dbReference type="PANTHER" id="PTHR19957">
    <property type="entry name" value="SYNTAXIN"/>
    <property type="match status" value="1"/>
</dbReference>
<feature type="transmembrane region" description="Helical" evidence="11">
    <location>
        <begin position="325"/>
        <end position="349"/>
    </location>
</feature>
<comment type="subcellular location">
    <subcellularLocation>
        <location evidence="1">Golgi apparatus membrane</location>
        <topology evidence="1">Single-pass type IV membrane protein</topology>
    </subcellularLocation>
</comment>
<dbReference type="OrthoDB" id="10251371at2759"/>
<dbReference type="Proteomes" id="UP000239899">
    <property type="component" value="Unassembled WGS sequence"/>
</dbReference>
<protein>
    <submittedName>
        <fullName evidence="13">Qa-SYP4 Tlg2p Syntaxin 16-type</fullName>
    </submittedName>
</protein>
<keyword evidence="5" id="KW-0653">Protein transport</keyword>
<dbReference type="SMART" id="SM00397">
    <property type="entry name" value="t_SNARE"/>
    <property type="match status" value="1"/>
</dbReference>
<dbReference type="Pfam" id="PF05739">
    <property type="entry name" value="SNARE"/>
    <property type="match status" value="1"/>
</dbReference>
<keyword evidence="7" id="KW-0333">Golgi apparatus</keyword>
<dbReference type="SUPFAM" id="SSF47661">
    <property type="entry name" value="t-snare proteins"/>
    <property type="match status" value="1"/>
</dbReference>
<dbReference type="GO" id="GO:0005484">
    <property type="term" value="F:SNAP receptor activity"/>
    <property type="evidence" value="ECO:0007669"/>
    <property type="project" value="InterPro"/>
</dbReference>
<feature type="region of interest" description="Disordered" evidence="10">
    <location>
        <begin position="208"/>
        <end position="241"/>
    </location>
</feature>
<dbReference type="STRING" id="3076.A0A2P6TCV3"/>
<dbReference type="InterPro" id="IPR010989">
    <property type="entry name" value="SNARE"/>
</dbReference>
<feature type="domain" description="T-SNARE coiled-coil homology" evidence="12">
    <location>
        <begin position="254"/>
        <end position="316"/>
    </location>
</feature>